<keyword evidence="3" id="KW-1185">Reference proteome</keyword>
<feature type="compositionally biased region" description="Basic and acidic residues" evidence="1">
    <location>
        <begin position="21"/>
        <end position="36"/>
    </location>
</feature>
<proteinExistence type="predicted"/>
<dbReference type="AlphaFoldDB" id="A0A1R3J0B0"/>
<dbReference type="GO" id="GO:0016787">
    <property type="term" value="F:hydrolase activity"/>
    <property type="evidence" value="ECO:0007669"/>
    <property type="project" value="UniProtKB-KW"/>
</dbReference>
<feature type="region of interest" description="Disordered" evidence="1">
    <location>
        <begin position="78"/>
        <end position="99"/>
    </location>
</feature>
<reference evidence="3" key="1">
    <citation type="submission" date="2013-09" db="EMBL/GenBank/DDBJ databases">
        <title>Corchorus olitorius genome sequencing.</title>
        <authorList>
            <person name="Alam M."/>
            <person name="Haque M.S."/>
            <person name="Islam M.S."/>
            <person name="Emdad E.M."/>
            <person name="Islam M.M."/>
            <person name="Ahmed B."/>
            <person name="Halim A."/>
            <person name="Hossen Q.M.M."/>
            <person name="Hossain M.Z."/>
            <person name="Ahmed R."/>
            <person name="Khan M.M."/>
            <person name="Islam R."/>
            <person name="Rashid M.M."/>
            <person name="Khan S.A."/>
            <person name="Rahman M.S."/>
            <person name="Alam M."/>
            <person name="Yahiya A.S."/>
            <person name="Khan M.S."/>
            <person name="Azam M.S."/>
            <person name="Haque T."/>
            <person name="Lashkar M.Z.H."/>
            <person name="Akhand A.I."/>
            <person name="Morshed G."/>
            <person name="Roy S."/>
            <person name="Uddin K.S."/>
            <person name="Rabeya T."/>
            <person name="Hossain A.S."/>
            <person name="Chowdhury A."/>
            <person name="Snigdha A.R."/>
            <person name="Mortoza M.S."/>
            <person name="Matin S.A."/>
            <person name="Hoque S.M.E."/>
            <person name="Islam M.K."/>
            <person name="Roy D.K."/>
            <person name="Haider R."/>
            <person name="Moosa M.M."/>
            <person name="Elias S.M."/>
            <person name="Hasan A.M."/>
            <person name="Jahan S."/>
            <person name="Shafiuddin M."/>
            <person name="Mahmood N."/>
            <person name="Shommy N.S."/>
        </authorList>
    </citation>
    <scope>NUCLEOTIDE SEQUENCE [LARGE SCALE GENOMIC DNA]</scope>
    <source>
        <strain evidence="3">cv. O-4</strain>
    </source>
</reference>
<evidence type="ECO:0000256" key="1">
    <source>
        <dbReference type="SAM" id="MobiDB-lite"/>
    </source>
</evidence>
<comment type="caution">
    <text evidence="2">The sequence shown here is derived from an EMBL/GenBank/DDBJ whole genome shotgun (WGS) entry which is preliminary data.</text>
</comment>
<feature type="region of interest" description="Disordered" evidence="1">
    <location>
        <begin position="21"/>
        <end position="58"/>
    </location>
</feature>
<gene>
    <name evidence="2" type="ORF">COLO4_20336</name>
</gene>
<keyword evidence="2" id="KW-0378">Hydrolase</keyword>
<sequence length="99" mass="11645">MAISTKFLKRCHQYVDVHHSRENRIFERGQREKEKVEGEEEEESLDPPPRMPTGNGEAFLGSIFQNLLHRGRADFKRAQREEEGGAVDSNRREESWYKV</sequence>
<name>A0A1R3J0B0_9ROSI</name>
<dbReference type="Proteomes" id="UP000187203">
    <property type="component" value="Unassembled WGS sequence"/>
</dbReference>
<protein>
    <submittedName>
        <fullName evidence="2">Ubiquitin carboxyl-terminal hydrolase 5</fullName>
    </submittedName>
</protein>
<organism evidence="2 3">
    <name type="scientific">Corchorus olitorius</name>
    <dbReference type="NCBI Taxonomy" id="93759"/>
    <lineage>
        <taxon>Eukaryota</taxon>
        <taxon>Viridiplantae</taxon>
        <taxon>Streptophyta</taxon>
        <taxon>Embryophyta</taxon>
        <taxon>Tracheophyta</taxon>
        <taxon>Spermatophyta</taxon>
        <taxon>Magnoliopsida</taxon>
        <taxon>eudicotyledons</taxon>
        <taxon>Gunneridae</taxon>
        <taxon>Pentapetalae</taxon>
        <taxon>rosids</taxon>
        <taxon>malvids</taxon>
        <taxon>Malvales</taxon>
        <taxon>Malvaceae</taxon>
        <taxon>Grewioideae</taxon>
        <taxon>Apeibeae</taxon>
        <taxon>Corchorus</taxon>
    </lineage>
</organism>
<accession>A0A1R3J0B0</accession>
<evidence type="ECO:0000313" key="3">
    <source>
        <dbReference type="Proteomes" id="UP000187203"/>
    </source>
</evidence>
<evidence type="ECO:0000313" key="2">
    <source>
        <dbReference type="EMBL" id="OMO88264.1"/>
    </source>
</evidence>
<dbReference type="EMBL" id="AWUE01017127">
    <property type="protein sequence ID" value="OMO88264.1"/>
    <property type="molecule type" value="Genomic_DNA"/>
</dbReference>